<dbReference type="Proteomes" id="UP000314294">
    <property type="component" value="Unassembled WGS sequence"/>
</dbReference>
<gene>
    <name evidence="1" type="ORF">EYF80_016850</name>
</gene>
<comment type="caution">
    <text evidence="1">The sequence shown here is derived from an EMBL/GenBank/DDBJ whole genome shotgun (WGS) entry which is preliminary data.</text>
</comment>
<evidence type="ECO:0000313" key="2">
    <source>
        <dbReference type="Proteomes" id="UP000314294"/>
    </source>
</evidence>
<name>A0A4Z2I573_9TELE</name>
<dbReference type="EMBL" id="SRLO01000131">
    <property type="protein sequence ID" value="TNN72921.1"/>
    <property type="molecule type" value="Genomic_DNA"/>
</dbReference>
<proteinExistence type="predicted"/>
<dbReference type="AlphaFoldDB" id="A0A4Z2I573"/>
<protein>
    <submittedName>
        <fullName evidence="1">Uncharacterized protein</fullName>
    </submittedName>
</protein>
<evidence type="ECO:0000313" key="1">
    <source>
        <dbReference type="EMBL" id="TNN72921.1"/>
    </source>
</evidence>
<organism evidence="1 2">
    <name type="scientific">Liparis tanakae</name>
    <name type="common">Tanaka's snailfish</name>
    <dbReference type="NCBI Taxonomy" id="230148"/>
    <lineage>
        <taxon>Eukaryota</taxon>
        <taxon>Metazoa</taxon>
        <taxon>Chordata</taxon>
        <taxon>Craniata</taxon>
        <taxon>Vertebrata</taxon>
        <taxon>Euteleostomi</taxon>
        <taxon>Actinopterygii</taxon>
        <taxon>Neopterygii</taxon>
        <taxon>Teleostei</taxon>
        <taxon>Neoteleostei</taxon>
        <taxon>Acanthomorphata</taxon>
        <taxon>Eupercaria</taxon>
        <taxon>Perciformes</taxon>
        <taxon>Cottioidei</taxon>
        <taxon>Cottales</taxon>
        <taxon>Liparidae</taxon>
        <taxon>Liparis</taxon>
    </lineage>
</organism>
<sequence length="135" mass="15416">MNNKRRFLTQPSSADLRRRHWAELPLRFDFLQNAFMQRWRKLSLRLQLPGGHLAQVDDRSANKQEALLVTFPSSLLGALGQKKRNITTSDAVISKSSTSASAGWNATRLKKNEQCDLSTAREEEQMNQWAFLTAL</sequence>
<keyword evidence="2" id="KW-1185">Reference proteome</keyword>
<accession>A0A4Z2I573</accession>
<reference evidence="1 2" key="1">
    <citation type="submission" date="2019-03" db="EMBL/GenBank/DDBJ databases">
        <title>First draft genome of Liparis tanakae, snailfish: a comprehensive survey of snailfish specific genes.</title>
        <authorList>
            <person name="Kim W."/>
            <person name="Song I."/>
            <person name="Jeong J.-H."/>
            <person name="Kim D."/>
            <person name="Kim S."/>
            <person name="Ryu S."/>
            <person name="Song J.Y."/>
            <person name="Lee S.K."/>
        </authorList>
    </citation>
    <scope>NUCLEOTIDE SEQUENCE [LARGE SCALE GENOMIC DNA]</scope>
    <source>
        <tissue evidence="1">Muscle</tissue>
    </source>
</reference>